<feature type="compositionally biased region" description="Acidic residues" evidence="1">
    <location>
        <begin position="332"/>
        <end position="343"/>
    </location>
</feature>
<evidence type="ECO:0000256" key="1">
    <source>
        <dbReference type="SAM" id="MobiDB-lite"/>
    </source>
</evidence>
<protein>
    <submittedName>
        <fullName evidence="2">Uncharacterized protein</fullName>
    </submittedName>
</protein>
<proteinExistence type="predicted"/>
<dbReference type="RefSeq" id="WP_103241443.1">
    <property type="nucleotide sequence ID" value="NZ_JANJZD010000026.1"/>
</dbReference>
<keyword evidence="3" id="KW-1185">Reference proteome</keyword>
<name>A0A2K4ZLY6_9FIRM</name>
<accession>A0A2K4ZLY6</accession>
<reference evidence="2 3" key="1">
    <citation type="submission" date="2018-01" db="EMBL/GenBank/DDBJ databases">
        <authorList>
            <person name="Gaut B.S."/>
            <person name="Morton B.R."/>
            <person name="Clegg M.T."/>
            <person name="Duvall M.R."/>
        </authorList>
    </citation>
    <scope>NUCLEOTIDE SEQUENCE [LARGE SCALE GENOMIC DNA]</scope>
    <source>
        <strain evidence="2">GP69</strain>
    </source>
</reference>
<dbReference type="EMBL" id="OFSM01000026">
    <property type="protein sequence ID" value="SOY31455.1"/>
    <property type="molecule type" value="Genomic_DNA"/>
</dbReference>
<dbReference type="Proteomes" id="UP000236311">
    <property type="component" value="Unassembled WGS sequence"/>
</dbReference>
<evidence type="ECO:0000313" key="2">
    <source>
        <dbReference type="EMBL" id="SOY31455.1"/>
    </source>
</evidence>
<organism evidence="2 3">
    <name type="scientific">Acetatifactor muris</name>
    <dbReference type="NCBI Taxonomy" id="879566"/>
    <lineage>
        <taxon>Bacteria</taxon>
        <taxon>Bacillati</taxon>
        <taxon>Bacillota</taxon>
        <taxon>Clostridia</taxon>
        <taxon>Lachnospirales</taxon>
        <taxon>Lachnospiraceae</taxon>
        <taxon>Acetatifactor</taxon>
    </lineage>
</organism>
<dbReference type="AlphaFoldDB" id="A0A2K4ZLY6"/>
<feature type="region of interest" description="Disordered" evidence="1">
    <location>
        <begin position="327"/>
        <end position="357"/>
    </location>
</feature>
<sequence length="357" mass="40078">MAETKKKGRLFDLPETKGSFQLKGVVSGVEKENFYKEIKTKSNRDMRMINFGVGYAEGSTLYVNLQGMEQENVYFSKKAEKKGDKHETAKVPWADRFSYNREGFRLIGKNIGVKKKVDENGKTVNDKKVMTDFDACKEVNDNLKDGASVFIRGSLDYSSFLDNNGNKKTSTKLVPNQISLCSEIDFGDENFTQQNDFIQVIVFMGIDQEKENDKPTGRFVVSAKVITYSNIEDVEFIIENKDLANKFKKSLKAYNAIQVSGHMVASTQTETVEDDDDNWGEEVSMEKVLAPTKREFIITNAKGSTVDKELYTEANVTEAMSKIAQANKAENDFGEDAGGDDWGEANLDSGNDEDEAW</sequence>
<dbReference type="OrthoDB" id="2965105at2"/>
<gene>
    <name evidence="2" type="ORF">AMURIS_04198</name>
</gene>
<evidence type="ECO:0000313" key="3">
    <source>
        <dbReference type="Proteomes" id="UP000236311"/>
    </source>
</evidence>